<proteinExistence type="predicted"/>
<evidence type="ECO:0000313" key="2">
    <source>
        <dbReference type="EMBL" id="NAW64897.1"/>
    </source>
</evidence>
<gene>
    <name evidence="2" type="primary">iscX</name>
    <name evidence="2" type="ORF">CAG72_06670</name>
    <name evidence="1" type="ORF">KY46_01595</name>
</gene>
<dbReference type="PANTHER" id="PTHR37532:SF1">
    <property type="entry name" value="PROTEIN ISCX"/>
    <property type="match status" value="1"/>
</dbReference>
<dbReference type="GO" id="GO:0016226">
    <property type="term" value="P:iron-sulfur cluster assembly"/>
    <property type="evidence" value="ECO:0007669"/>
    <property type="project" value="UniProtKB-UniRule"/>
</dbReference>
<keyword evidence="3" id="KW-1185">Reference proteome</keyword>
<dbReference type="PANTHER" id="PTHR37532">
    <property type="entry name" value="PROTEIN ISCX"/>
    <property type="match status" value="1"/>
</dbReference>
<evidence type="ECO:0000313" key="4">
    <source>
        <dbReference type="Proteomes" id="UP000465712"/>
    </source>
</evidence>
<dbReference type="EMBL" id="JWYV01000001">
    <property type="protein sequence ID" value="KKD01540.1"/>
    <property type="molecule type" value="Genomic_DNA"/>
</dbReference>
<dbReference type="AlphaFoldDB" id="A0A0F5VJ94"/>
<dbReference type="GO" id="GO:0008198">
    <property type="term" value="F:ferrous iron binding"/>
    <property type="evidence" value="ECO:0007669"/>
    <property type="project" value="TreeGrafter"/>
</dbReference>
<comment type="caution">
    <text evidence="1">The sequence shown here is derived from an EMBL/GenBank/DDBJ whole genome shotgun (WGS) entry which is preliminary data.</text>
</comment>
<evidence type="ECO:0000313" key="3">
    <source>
        <dbReference type="Proteomes" id="UP000033633"/>
    </source>
</evidence>
<dbReference type="Pfam" id="PF04384">
    <property type="entry name" value="Fe-S_assembly"/>
    <property type="match status" value="1"/>
</dbReference>
<sequence length="66" mass="7734">MGLKWIDSRDIAIALLEEHPDVDPQSIHFVELRDWILALDEFDDDPNHCGEKVLEAVQLCWMEEKD</sequence>
<dbReference type="Gene3D" id="1.10.10.600">
    <property type="entry name" value="IscX-like"/>
    <property type="match status" value="1"/>
</dbReference>
<dbReference type="Proteomes" id="UP000033633">
    <property type="component" value="Unassembled WGS sequence"/>
</dbReference>
<dbReference type="STRING" id="265726.KY46_01595"/>
<name>A0A0F5VJ94_9GAMM</name>
<dbReference type="SUPFAM" id="SSF140319">
    <property type="entry name" value="IscX-like"/>
    <property type="match status" value="1"/>
</dbReference>
<dbReference type="PIRSF" id="PIRSF039003">
    <property type="entry name" value="IscX"/>
    <property type="match status" value="1"/>
</dbReference>
<protein>
    <submittedName>
        <fullName evidence="2">Fe-S cluster assembly protein IscX</fullName>
    </submittedName>
</protein>
<organism evidence="1 3">
    <name type="scientific">Photobacterium halotolerans</name>
    <dbReference type="NCBI Taxonomy" id="265726"/>
    <lineage>
        <taxon>Bacteria</taxon>
        <taxon>Pseudomonadati</taxon>
        <taxon>Pseudomonadota</taxon>
        <taxon>Gammaproteobacteria</taxon>
        <taxon>Vibrionales</taxon>
        <taxon>Vibrionaceae</taxon>
        <taxon>Photobacterium</taxon>
    </lineage>
</organism>
<dbReference type="OrthoDB" id="9800346at2"/>
<dbReference type="InterPro" id="IPR007479">
    <property type="entry name" value="ISC_FeS_clus_asmbl_IscsX"/>
</dbReference>
<evidence type="ECO:0000313" key="1">
    <source>
        <dbReference type="EMBL" id="KKD01540.1"/>
    </source>
</evidence>
<dbReference type="EMBL" id="WXWW01000104">
    <property type="protein sequence ID" value="NAW64897.1"/>
    <property type="molecule type" value="Genomic_DNA"/>
</dbReference>
<accession>A0A0F5VJ94</accession>
<dbReference type="InterPro" id="IPR036762">
    <property type="entry name" value="IscX-like_sf"/>
</dbReference>
<reference evidence="1 3" key="1">
    <citation type="submission" date="2014-12" db="EMBL/GenBank/DDBJ databases">
        <title>Mercury Reductase activity and rhizosphere competence traits in the genome of root associated Photobacterium halotolerans MELD1.</title>
        <authorList>
            <person name="Mathew D.C."/>
            <person name="Huang C.-C."/>
        </authorList>
    </citation>
    <scope>NUCLEOTIDE SEQUENCE [LARGE SCALE GENOMIC DNA]</scope>
    <source>
        <strain evidence="1 3">MELD1</strain>
    </source>
</reference>
<dbReference type="NCBIfam" id="TIGR03412">
    <property type="entry name" value="iscX_yfhJ"/>
    <property type="match status" value="1"/>
</dbReference>
<dbReference type="Proteomes" id="UP000465712">
    <property type="component" value="Unassembled WGS sequence"/>
</dbReference>
<dbReference type="PATRIC" id="fig|265726.11.peg.341"/>
<dbReference type="GO" id="GO:0005829">
    <property type="term" value="C:cytosol"/>
    <property type="evidence" value="ECO:0007669"/>
    <property type="project" value="TreeGrafter"/>
</dbReference>
<reference evidence="2 4" key="2">
    <citation type="submission" date="2017-05" db="EMBL/GenBank/DDBJ databases">
        <title>High clonality and local adaptation shapes Vibrionaceae linages within an endangered oasis.</title>
        <authorList>
            <person name="Vazquez-Rosas-Landa M."/>
        </authorList>
    </citation>
    <scope>NUCLEOTIDE SEQUENCE [LARGE SCALE GENOMIC DNA]</scope>
    <source>
        <strain evidence="2 4">P46_P4S1P180</strain>
    </source>
</reference>
<dbReference type="RefSeq" id="WP_027252957.1">
    <property type="nucleotide sequence ID" value="NZ_JWYV01000001.1"/>
</dbReference>